<reference evidence="3" key="1">
    <citation type="submission" date="2020-02" db="EMBL/GenBank/DDBJ databases">
        <title>Streptomyces sp. ASO4wet.</title>
        <authorList>
            <person name="Risdian C."/>
            <person name="Landwehr W."/>
            <person name="Schupp P."/>
            <person name="Wink J."/>
        </authorList>
    </citation>
    <scope>NUCLEOTIDE SEQUENCE [LARGE SCALE GENOMIC DNA]</scope>
    <source>
        <strain evidence="3">ASO4wet</strain>
    </source>
</reference>
<gene>
    <name evidence="2" type="ORF">G4Z16_13665</name>
</gene>
<accession>A0A7T1T6E9</accession>
<evidence type="ECO:0000313" key="2">
    <source>
        <dbReference type="EMBL" id="QPP07258.1"/>
    </source>
</evidence>
<proteinExistence type="predicted"/>
<sequence>MSEGLSAGPEPKSKPESEPGGGSPHPLLEIARLLEQGRLDGDIGTMARVPRSHSEVSAAVVDLARVADERGRDAAALLTALSTLLRPAADNGPAMDGSTAAKLKDFADSSACVAPKGS</sequence>
<evidence type="ECO:0000256" key="1">
    <source>
        <dbReference type="SAM" id="MobiDB-lite"/>
    </source>
</evidence>
<evidence type="ECO:0000313" key="3">
    <source>
        <dbReference type="Proteomes" id="UP000595046"/>
    </source>
</evidence>
<dbReference type="EMBL" id="CP048882">
    <property type="protein sequence ID" value="QPP07258.1"/>
    <property type="molecule type" value="Genomic_DNA"/>
</dbReference>
<dbReference type="RefSeq" id="WP_197351048.1">
    <property type="nucleotide sequence ID" value="NZ_CP048882.1"/>
</dbReference>
<dbReference type="AlphaFoldDB" id="A0A7T1T6E9"/>
<name>A0A7T1T6E9_9ACTN</name>
<organism evidence="2 3">
    <name type="scientific">Streptomyces bathyalis</name>
    <dbReference type="NCBI Taxonomy" id="2710756"/>
    <lineage>
        <taxon>Bacteria</taxon>
        <taxon>Bacillati</taxon>
        <taxon>Actinomycetota</taxon>
        <taxon>Actinomycetes</taxon>
        <taxon>Kitasatosporales</taxon>
        <taxon>Streptomycetaceae</taxon>
        <taxon>Streptomyces</taxon>
    </lineage>
</organism>
<dbReference type="KEGG" id="sbat:G4Z16_13665"/>
<dbReference type="Proteomes" id="UP000595046">
    <property type="component" value="Chromosome"/>
</dbReference>
<feature type="region of interest" description="Disordered" evidence="1">
    <location>
        <begin position="1"/>
        <end position="26"/>
    </location>
</feature>
<keyword evidence="3" id="KW-1185">Reference proteome</keyword>
<protein>
    <submittedName>
        <fullName evidence="2">Uncharacterized protein</fullName>
    </submittedName>
</protein>